<reference evidence="1" key="1">
    <citation type="submission" date="2014-09" db="EMBL/GenBank/DDBJ databases">
        <authorList>
            <person name="Magalhaes I.L.F."/>
            <person name="Oliveira U."/>
            <person name="Santos F.R."/>
            <person name="Vidigal T.H.D.A."/>
            <person name="Brescovit A.D."/>
            <person name="Santos A.J."/>
        </authorList>
    </citation>
    <scope>NUCLEOTIDE SEQUENCE</scope>
    <source>
        <tissue evidence="1">Shoot tissue taken approximately 20 cm above the soil surface</tissue>
    </source>
</reference>
<proteinExistence type="predicted"/>
<protein>
    <submittedName>
        <fullName evidence="1">Uncharacterized protein</fullName>
    </submittedName>
</protein>
<dbReference type="EMBL" id="GBRH01230876">
    <property type="protein sequence ID" value="JAD67019.1"/>
    <property type="molecule type" value="Transcribed_RNA"/>
</dbReference>
<reference evidence="1" key="2">
    <citation type="journal article" date="2015" name="Data Brief">
        <title>Shoot transcriptome of the giant reed, Arundo donax.</title>
        <authorList>
            <person name="Barrero R.A."/>
            <person name="Guerrero F.D."/>
            <person name="Moolhuijzen P."/>
            <person name="Goolsby J.A."/>
            <person name="Tidwell J."/>
            <person name="Bellgard S.E."/>
            <person name="Bellgard M.I."/>
        </authorList>
    </citation>
    <scope>NUCLEOTIDE SEQUENCE</scope>
    <source>
        <tissue evidence="1">Shoot tissue taken approximately 20 cm above the soil surface</tissue>
    </source>
</reference>
<name>A0A0A9BSJ2_ARUDO</name>
<accession>A0A0A9BSJ2</accession>
<evidence type="ECO:0000313" key="1">
    <source>
        <dbReference type="EMBL" id="JAD67019.1"/>
    </source>
</evidence>
<organism evidence="1">
    <name type="scientific">Arundo donax</name>
    <name type="common">Giant reed</name>
    <name type="synonym">Donax arundinaceus</name>
    <dbReference type="NCBI Taxonomy" id="35708"/>
    <lineage>
        <taxon>Eukaryota</taxon>
        <taxon>Viridiplantae</taxon>
        <taxon>Streptophyta</taxon>
        <taxon>Embryophyta</taxon>
        <taxon>Tracheophyta</taxon>
        <taxon>Spermatophyta</taxon>
        <taxon>Magnoliopsida</taxon>
        <taxon>Liliopsida</taxon>
        <taxon>Poales</taxon>
        <taxon>Poaceae</taxon>
        <taxon>PACMAD clade</taxon>
        <taxon>Arundinoideae</taxon>
        <taxon>Arundineae</taxon>
        <taxon>Arundo</taxon>
    </lineage>
</organism>
<sequence length="14" mass="1611">MHRSDTPTEGHITE</sequence>